<dbReference type="InterPro" id="IPR004300">
    <property type="entry name" value="Glyco_hydro_57_N"/>
</dbReference>
<reference evidence="6 7" key="1">
    <citation type="journal article" date="2014" name="Genome Announc.">
        <title>Complete Genome Sequence of the Extreme Thermophile Dictyoglomus thermophilum H-6-12.</title>
        <authorList>
            <person name="Coil D.A."/>
            <person name="Badger J.H."/>
            <person name="Forberger H.C."/>
            <person name="Riggs F."/>
            <person name="Madupu R."/>
            <person name="Fedorova N."/>
            <person name="Ward N."/>
            <person name="Robb F.T."/>
            <person name="Eisen J.A."/>
        </authorList>
    </citation>
    <scope>NUCLEOTIDE SEQUENCE [LARGE SCALE GENOMIC DNA]</scope>
    <source>
        <strain evidence="7">ATCC 35947 / DSM 3960 / H-6-12</strain>
    </source>
</reference>
<name>B5YCY5_DICT6</name>
<evidence type="ECO:0000313" key="7">
    <source>
        <dbReference type="Proteomes" id="UP000001733"/>
    </source>
</evidence>
<dbReference type="AlphaFoldDB" id="B5YCY5"/>
<dbReference type="SUPFAM" id="SSF49344">
    <property type="entry name" value="CBD9-like"/>
    <property type="match status" value="1"/>
</dbReference>
<dbReference type="PANTHER" id="PTHR36306:SF1">
    <property type="entry name" value="ALPHA-AMYLASE-RELATED"/>
    <property type="match status" value="1"/>
</dbReference>
<dbReference type="eggNOG" id="COG4945">
    <property type="taxonomic scope" value="Bacteria"/>
</dbReference>
<dbReference type="CDD" id="cd10796">
    <property type="entry name" value="GH57N_APU"/>
    <property type="match status" value="1"/>
</dbReference>
<dbReference type="eggNOG" id="COG1449">
    <property type="taxonomic scope" value="Bacteria"/>
</dbReference>
<dbReference type="OrthoDB" id="3902805at2"/>
<dbReference type="Pfam" id="PF03065">
    <property type="entry name" value="Glyco_hydro_57"/>
    <property type="match status" value="1"/>
</dbReference>
<organism evidence="6 7">
    <name type="scientific">Dictyoglomus thermophilum (strain ATCC 35947 / DSM 3960 / H-6-12)</name>
    <dbReference type="NCBI Taxonomy" id="309799"/>
    <lineage>
        <taxon>Bacteria</taxon>
        <taxon>Pseudomonadati</taxon>
        <taxon>Dictyoglomota</taxon>
        <taxon>Dictyoglomia</taxon>
        <taxon>Dictyoglomales</taxon>
        <taxon>Dictyoglomaceae</taxon>
        <taxon>Dictyoglomus</taxon>
    </lineage>
</organism>
<dbReference type="CDD" id="cd09626">
    <property type="entry name" value="DOMON_glucodextranase_like"/>
    <property type="match status" value="1"/>
</dbReference>
<protein>
    <submittedName>
        <fullName evidence="6">Glycoside hydrolase, family 57</fullName>
    </submittedName>
</protein>
<dbReference type="STRING" id="309799.DICTH_0511"/>
<dbReference type="InterPro" id="IPR052046">
    <property type="entry name" value="GH57_Enzymes"/>
</dbReference>
<sequence length="1045" mass="120811">MKSTKKILIFSLLFLIISLISLSFSQDIPINVYNPKVQKVAKPLYLAIIWHNHQPLYYDPEQNLNILPWVRMHAIKDYYDMAYILKNYPQVKANFNMVPSLLYQLELYTKKGIKDKYLLLTEKPADQLTLEDKEFILRRFFDVNWDRIIKRFPRYWELLNKRGQSIDDTIIAKAIQTFTTQDFRDLQVWFNLAWFDPDFQKYDKDLSRLIEKGRDFTEEDKKIVINKQYEIMSKIIPLYAELQKNKQIEVTTTPFFHPILPLLVDIKSAKIAVQDIALPNATINYADDASSQLSMAVNYYKKFFKSNPKGLWPSEGSVSQDIIPIVSSAGFMWMASDEDVLAKSLNTPIIRDSRGNVVNTDILYQPYVVEEQGKKVYMVFRDKNLSDKIGFVYSGMKGENAAKDFVNRLESIYEKVKDDNKPYLVTVILDGENCWEYYENDGKEFLHTLYKLLTDSPYIETVRLTDYLNKFPPIKKIEKLHAGSWLDGTFLTWVGEQEENKAWELLDKARTELIYETLKQRKTISPVLNPDSLRNNIEKAWFELYAAEGSDWFWWYGDDQDSTNDLAFDELFRKHLINVYKLIGKDIPQELFLPIVKIGEEKPLQNIQAKFTPNIDGLINPEDEWKNAAIYLAKKGTGLSVKPADFIEKLYLGLDNDNVYFLVESKTNFKDYFGKPYYLAIYFSNPNQKEYNLYPRNGNKTLGYGIAYEVLIDFSKINSTGELEAILNQALGNNSWKQQSTLKAGISEKYVEIGVPFKELKVQGRDRIAINVVFGKEEPEDVVPYYAPIYLTVPEKKLDITYFSIDDPTGDDYGWGKVVYPTAPVFKPGVFDIIHVEMGKSKDDIVFKVKIRGDLENPWGSPTGVSVQTIDIYINDGKEGPYYYQALPGRQANIPEGWNKAIWAEGWIQELVVPALDEKGEVQLKEIKGVVQLTADPIERTITISVPEKYLGPVTPDWKILVILCGQEGYPRPGSWRVREVEEEAKQWRFGGGDDFYGDPNIIDMIVPPGTKQEDILSKWVSSEDEEENVYVELPLIPLRILMNQ</sequence>
<dbReference type="EMBL" id="CP001146">
    <property type="protein sequence ID" value="ACI19496.1"/>
    <property type="molecule type" value="Genomic_DNA"/>
</dbReference>
<evidence type="ECO:0000256" key="3">
    <source>
        <dbReference type="RuleBase" id="RU361196"/>
    </source>
</evidence>
<proteinExistence type="inferred from homology"/>
<dbReference type="RefSeq" id="WP_012548128.1">
    <property type="nucleotide sequence ID" value="NC_011297.1"/>
</dbReference>
<keyword evidence="2 3" id="KW-0119">Carbohydrate metabolism</keyword>
<dbReference type="GO" id="GO:0005975">
    <property type="term" value="P:carbohydrate metabolic process"/>
    <property type="evidence" value="ECO:0007669"/>
    <property type="project" value="InterPro"/>
</dbReference>
<accession>B5YCY5</accession>
<evidence type="ECO:0000256" key="2">
    <source>
        <dbReference type="ARBA" id="ARBA00023277"/>
    </source>
</evidence>
<keyword evidence="7" id="KW-1185">Reference proteome</keyword>
<feature type="domain" description="Glucodextranase-like C-terminal" evidence="5">
    <location>
        <begin position="803"/>
        <end position="1023"/>
    </location>
</feature>
<feature type="domain" description="Glycoside hydrolase family 57 N-terminal" evidence="4">
    <location>
        <begin position="47"/>
        <end position="474"/>
    </location>
</feature>
<evidence type="ECO:0000313" key="6">
    <source>
        <dbReference type="EMBL" id="ACI19496.1"/>
    </source>
</evidence>
<dbReference type="Gene3D" id="3.20.110.10">
    <property type="entry name" value="Glycoside hydrolase 38, N terminal domain"/>
    <property type="match status" value="2"/>
</dbReference>
<dbReference type="Pfam" id="PF09985">
    <property type="entry name" value="Glucodextran_C"/>
    <property type="match status" value="1"/>
</dbReference>
<dbReference type="PaxDb" id="309799-DICTH_0511"/>
<keyword evidence="6" id="KW-0378">Hydrolase</keyword>
<dbReference type="InterPro" id="IPR019248">
    <property type="entry name" value="Glucodextran_C"/>
</dbReference>
<dbReference type="GO" id="GO:0016787">
    <property type="term" value="F:hydrolase activity"/>
    <property type="evidence" value="ECO:0007669"/>
    <property type="project" value="UniProtKB-KW"/>
</dbReference>
<evidence type="ECO:0000256" key="1">
    <source>
        <dbReference type="ARBA" id="ARBA00006821"/>
    </source>
</evidence>
<evidence type="ECO:0000259" key="5">
    <source>
        <dbReference type="Pfam" id="PF09985"/>
    </source>
</evidence>
<dbReference type="InterPro" id="IPR011330">
    <property type="entry name" value="Glyco_hydro/deAcase_b/a-brl"/>
</dbReference>
<evidence type="ECO:0000259" key="4">
    <source>
        <dbReference type="Pfam" id="PF03065"/>
    </source>
</evidence>
<dbReference type="KEGG" id="dth:DICTH_0511"/>
<dbReference type="Proteomes" id="UP000001733">
    <property type="component" value="Chromosome"/>
</dbReference>
<comment type="similarity">
    <text evidence="1 3">Belongs to the glycosyl hydrolase 57 family.</text>
</comment>
<dbReference type="Gene3D" id="2.60.40.1190">
    <property type="match status" value="1"/>
</dbReference>
<dbReference type="CAZy" id="GH57">
    <property type="family name" value="Glycoside Hydrolase Family 57"/>
</dbReference>
<gene>
    <name evidence="6" type="ordered locus">DICTH_0511</name>
</gene>
<dbReference type="SUPFAM" id="SSF88713">
    <property type="entry name" value="Glycoside hydrolase/deacetylase"/>
    <property type="match status" value="1"/>
</dbReference>
<dbReference type="HOGENOM" id="CLU_005603_0_0_0"/>
<dbReference type="InterPro" id="IPR027291">
    <property type="entry name" value="Glyco_hydro_38_N_sf"/>
</dbReference>
<dbReference type="PANTHER" id="PTHR36306">
    <property type="entry name" value="ALPHA-AMYLASE-RELATED-RELATED"/>
    <property type="match status" value="1"/>
</dbReference>